<dbReference type="AlphaFoldDB" id="A0A6C0BJM5"/>
<organism evidence="1">
    <name type="scientific">viral metagenome</name>
    <dbReference type="NCBI Taxonomy" id="1070528"/>
    <lineage>
        <taxon>unclassified sequences</taxon>
        <taxon>metagenomes</taxon>
        <taxon>organismal metagenomes</taxon>
    </lineage>
</organism>
<reference evidence="1" key="1">
    <citation type="journal article" date="2020" name="Nature">
        <title>Giant virus diversity and host interactions through global metagenomics.</title>
        <authorList>
            <person name="Schulz F."/>
            <person name="Roux S."/>
            <person name="Paez-Espino D."/>
            <person name="Jungbluth S."/>
            <person name="Walsh D.A."/>
            <person name="Denef V.J."/>
            <person name="McMahon K.D."/>
            <person name="Konstantinidis K.T."/>
            <person name="Eloe-Fadrosh E.A."/>
            <person name="Kyrpides N.C."/>
            <person name="Woyke T."/>
        </authorList>
    </citation>
    <scope>NUCLEOTIDE SEQUENCE</scope>
    <source>
        <strain evidence="1">GVMAG-M-3300014204-73</strain>
    </source>
</reference>
<dbReference type="EMBL" id="MN739181">
    <property type="protein sequence ID" value="QHS92555.1"/>
    <property type="molecule type" value="Genomic_DNA"/>
</dbReference>
<name>A0A6C0BJM5_9ZZZZ</name>
<accession>A0A6C0BJM5</accession>
<proteinExistence type="predicted"/>
<protein>
    <submittedName>
        <fullName evidence="1">Uncharacterized protein</fullName>
    </submittedName>
</protein>
<sequence>MDSLLSHTTPGTTPGVYSKDFDWTEFVSHLFAMPPQEPFTFTIELSSPQLLGAMLIQGVREKYRKEAAQLTASEIAEVQQYYHSIGFHVIYQITPETHQSNIGGDPIMVNVYQIDFQPYSRLYDPHNHPGHF</sequence>
<evidence type="ECO:0000313" key="1">
    <source>
        <dbReference type="EMBL" id="QHS92555.1"/>
    </source>
</evidence>